<dbReference type="Proteomes" id="UP000324800">
    <property type="component" value="Unassembled WGS sequence"/>
</dbReference>
<evidence type="ECO:0000313" key="2">
    <source>
        <dbReference type="EMBL" id="KAA6358476.1"/>
    </source>
</evidence>
<evidence type="ECO:0000313" key="3">
    <source>
        <dbReference type="Proteomes" id="UP000324800"/>
    </source>
</evidence>
<accession>A0A5J4TJ61</accession>
<gene>
    <name evidence="2" type="ORF">EZS28_045997</name>
</gene>
<reference evidence="2 3" key="1">
    <citation type="submission" date="2019-03" db="EMBL/GenBank/DDBJ databases">
        <title>Single cell metagenomics reveals metabolic interactions within the superorganism composed of flagellate Streblomastix strix and complex community of Bacteroidetes bacteria on its surface.</title>
        <authorList>
            <person name="Treitli S.C."/>
            <person name="Kolisko M."/>
            <person name="Husnik F."/>
            <person name="Keeling P."/>
            <person name="Hampl V."/>
        </authorList>
    </citation>
    <scope>NUCLEOTIDE SEQUENCE [LARGE SCALE GENOMIC DNA]</scope>
    <source>
        <strain evidence="2">ST1C</strain>
    </source>
</reference>
<feature type="region of interest" description="Disordered" evidence="1">
    <location>
        <begin position="20"/>
        <end position="49"/>
    </location>
</feature>
<sequence length="114" mass="13626">MLIPPILAYPQQQTYRIPLLPNTTKRNQQQRQSQRSISPTHKRANESEDDYFLDEIIPRITMPHLPSHKTDIETTQRTWQNGGYDLVRDPRVIKYKNSKWHNKLAIQKPFTFRD</sequence>
<proteinExistence type="predicted"/>
<protein>
    <submittedName>
        <fullName evidence="2">Uncharacterized protein</fullName>
    </submittedName>
</protein>
<dbReference type="AlphaFoldDB" id="A0A5J4TJ61"/>
<comment type="caution">
    <text evidence="2">The sequence shown here is derived from an EMBL/GenBank/DDBJ whole genome shotgun (WGS) entry which is preliminary data.</text>
</comment>
<evidence type="ECO:0000256" key="1">
    <source>
        <dbReference type="SAM" id="MobiDB-lite"/>
    </source>
</evidence>
<dbReference type="EMBL" id="SNRW01029805">
    <property type="protein sequence ID" value="KAA6358476.1"/>
    <property type="molecule type" value="Genomic_DNA"/>
</dbReference>
<organism evidence="2 3">
    <name type="scientific">Streblomastix strix</name>
    <dbReference type="NCBI Taxonomy" id="222440"/>
    <lineage>
        <taxon>Eukaryota</taxon>
        <taxon>Metamonada</taxon>
        <taxon>Preaxostyla</taxon>
        <taxon>Oxymonadida</taxon>
        <taxon>Streblomastigidae</taxon>
        <taxon>Streblomastix</taxon>
    </lineage>
</organism>
<name>A0A5J4TJ61_9EUKA</name>